<dbReference type="PANTHER" id="PTHR43283">
    <property type="entry name" value="BETA-LACTAMASE-RELATED"/>
    <property type="match status" value="1"/>
</dbReference>
<evidence type="ECO:0000313" key="3">
    <source>
        <dbReference type="Proteomes" id="UP000198571"/>
    </source>
</evidence>
<dbReference type="InterPro" id="IPR001466">
    <property type="entry name" value="Beta-lactam-related"/>
</dbReference>
<dbReference type="STRING" id="1601833.SAMN05518684_11275"/>
<dbReference type="SUPFAM" id="SSF56601">
    <property type="entry name" value="beta-lactamase/transpeptidase-like"/>
    <property type="match status" value="1"/>
</dbReference>
<dbReference type="PANTHER" id="PTHR43283:SF7">
    <property type="entry name" value="BETA-LACTAMASE-RELATED DOMAIN-CONTAINING PROTEIN"/>
    <property type="match status" value="1"/>
</dbReference>
<sequence length="320" mass="36008">MTGTPYESFGTISTEEAGIQKEKLMEMEKQFAGKEIETCLIYKDNGLAYTYEQHKGLLTTPHKINSVTKSVLSILIGKALEENYLSSLDLSIGDILSSNGETDETVLQMSVEQLLTMTSGFDLKSWKEISQSPDWIHAIMSKPPASSPGKKMTYNNSDSHLLSAVVQKVTGMKTKEFAARYLFEPLQIQDYEWEDDPDGVSLGGYGLYLTPVDLLKYAVMILQNGKWEGKEVIGADWINQALKKHTKTDKFKQYYGYHWWVSEGSNGKHPALYYAAGRGGKFIFIVPEQNLAAVFTADLTVKESLLPYQWFVRYITGEIT</sequence>
<dbReference type="InterPro" id="IPR050789">
    <property type="entry name" value="Diverse_Enzym_Activities"/>
</dbReference>
<dbReference type="Gene3D" id="3.40.710.10">
    <property type="entry name" value="DD-peptidase/beta-lactamase superfamily"/>
    <property type="match status" value="1"/>
</dbReference>
<dbReference type="Pfam" id="PF00144">
    <property type="entry name" value="Beta-lactamase"/>
    <property type="match status" value="1"/>
</dbReference>
<name>A0A1H9VT89_9BACI</name>
<dbReference type="Proteomes" id="UP000198571">
    <property type="component" value="Unassembled WGS sequence"/>
</dbReference>
<dbReference type="InterPro" id="IPR012338">
    <property type="entry name" value="Beta-lactam/transpept-like"/>
</dbReference>
<protein>
    <submittedName>
        <fullName evidence="2">CubicO group peptidase, beta-lactamase class C family</fullName>
    </submittedName>
</protein>
<dbReference type="AlphaFoldDB" id="A0A1H9VT89"/>
<keyword evidence="3" id="KW-1185">Reference proteome</keyword>
<evidence type="ECO:0000259" key="1">
    <source>
        <dbReference type="Pfam" id="PF00144"/>
    </source>
</evidence>
<accession>A0A1H9VT89</accession>
<feature type="domain" description="Beta-lactamase-related" evidence="1">
    <location>
        <begin position="60"/>
        <end position="298"/>
    </location>
</feature>
<proteinExistence type="predicted"/>
<dbReference type="EMBL" id="FOGT01000012">
    <property type="protein sequence ID" value="SES24714.1"/>
    <property type="molecule type" value="Genomic_DNA"/>
</dbReference>
<organism evidence="2 3">
    <name type="scientific">Salipaludibacillus aurantiacus</name>
    <dbReference type="NCBI Taxonomy" id="1601833"/>
    <lineage>
        <taxon>Bacteria</taxon>
        <taxon>Bacillati</taxon>
        <taxon>Bacillota</taxon>
        <taxon>Bacilli</taxon>
        <taxon>Bacillales</taxon>
        <taxon>Bacillaceae</taxon>
    </lineage>
</organism>
<evidence type="ECO:0000313" key="2">
    <source>
        <dbReference type="EMBL" id="SES24714.1"/>
    </source>
</evidence>
<gene>
    <name evidence="2" type="ORF">SAMN05518684_11275</name>
</gene>
<reference evidence="3" key="1">
    <citation type="submission" date="2016-10" db="EMBL/GenBank/DDBJ databases">
        <authorList>
            <person name="Varghese N."/>
            <person name="Submissions S."/>
        </authorList>
    </citation>
    <scope>NUCLEOTIDE SEQUENCE [LARGE SCALE GENOMIC DNA]</scope>
    <source>
        <strain evidence="3">S9</strain>
    </source>
</reference>